<dbReference type="CDD" id="cd07067">
    <property type="entry name" value="HP_PGM_like"/>
    <property type="match status" value="1"/>
</dbReference>
<dbReference type="STRING" id="1385511.GCA_000425225_00482"/>
<sequence>MEFLLIRHGESEADLLNVHEGRADFSLTDLGRKQASAMAERVSSEIPPDIIWSSTLKRAKETASYLAEHTECKVRYEDDLREFNNGVFAGVDFEEAKKLPLPDHPHERVQDGESFIEFRMRIEMIFSKIITTSTQNRIAIVAHGRVINNILQSFLKNPVTKDYWFKTGDTGMHLIEITERDRVIHFLNDRKHLDSLN</sequence>
<keyword evidence="5" id="KW-1185">Reference proteome</keyword>
<reference evidence="4 5" key="1">
    <citation type="submission" date="2013-08" db="EMBL/GenBank/DDBJ databases">
        <authorList>
            <person name="Huang J."/>
            <person name="Wang G."/>
        </authorList>
    </citation>
    <scope>NUCLEOTIDE SEQUENCE [LARGE SCALE GENOMIC DNA]</scope>
    <source>
        <strain evidence="4 5">BH030004</strain>
    </source>
</reference>
<dbReference type="RefSeq" id="WP_027447956.1">
    <property type="nucleotide sequence ID" value="NZ_AVPF01000015.1"/>
</dbReference>
<comment type="caution">
    <text evidence="4">The sequence shown here is derived from an EMBL/GenBank/DDBJ whole genome shotgun (WGS) entry which is preliminary data.</text>
</comment>
<dbReference type="Gene3D" id="3.40.50.1240">
    <property type="entry name" value="Phosphoglycerate mutase-like"/>
    <property type="match status" value="1"/>
</dbReference>
<dbReference type="SMART" id="SM00855">
    <property type="entry name" value="PGAM"/>
    <property type="match status" value="1"/>
</dbReference>
<dbReference type="GO" id="GO:0045820">
    <property type="term" value="P:negative regulation of glycolytic process"/>
    <property type="evidence" value="ECO:0007669"/>
    <property type="project" value="TreeGrafter"/>
</dbReference>
<dbReference type="OrthoDB" id="9782128at2"/>
<dbReference type="InterPro" id="IPR013078">
    <property type="entry name" value="His_Pase_superF_clade-1"/>
</dbReference>
<feature type="active site" description="Proton donor/acceptor" evidence="2">
    <location>
        <position position="82"/>
    </location>
</feature>
<dbReference type="PANTHER" id="PTHR46517:SF1">
    <property type="entry name" value="FRUCTOSE-2,6-BISPHOSPHATASE TIGAR"/>
    <property type="match status" value="1"/>
</dbReference>
<dbReference type="SUPFAM" id="SSF53254">
    <property type="entry name" value="Phosphoglycerate mutase-like"/>
    <property type="match status" value="1"/>
</dbReference>
<dbReference type="GO" id="GO:0043456">
    <property type="term" value="P:regulation of pentose-phosphate shunt"/>
    <property type="evidence" value="ECO:0007669"/>
    <property type="project" value="TreeGrafter"/>
</dbReference>
<dbReference type="InterPro" id="IPR051695">
    <property type="entry name" value="Phosphoglycerate_Mutase"/>
</dbReference>
<dbReference type="InterPro" id="IPR029033">
    <property type="entry name" value="His_PPase_superfam"/>
</dbReference>
<dbReference type="AlphaFoldDB" id="A0A0A5GE73"/>
<feature type="binding site" evidence="3">
    <location>
        <position position="58"/>
    </location>
    <ligand>
        <name>substrate</name>
    </ligand>
</feature>
<dbReference type="Proteomes" id="UP000030403">
    <property type="component" value="Unassembled WGS sequence"/>
</dbReference>
<dbReference type="EMBL" id="AVPF01000015">
    <property type="protein sequence ID" value="KGX89440.1"/>
    <property type="molecule type" value="Genomic_DNA"/>
</dbReference>
<dbReference type="GO" id="GO:0005829">
    <property type="term" value="C:cytosol"/>
    <property type="evidence" value="ECO:0007669"/>
    <property type="project" value="TreeGrafter"/>
</dbReference>
<dbReference type="eggNOG" id="COG0406">
    <property type="taxonomic scope" value="Bacteria"/>
</dbReference>
<evidence type="ECO:0000313" key="4">
    <source>
        <dbReference type="EMBL" id="KGX89440.1"/>
    </source>
</evidence>
<evidence type="ECO:0000256" key="2">
    <source>
        <dbReference type="PIRSR" id="PIRSR613078-1"/>
    </source>
</evidence>
<keyword evidence="1" id="KW-0378">Hydrolase</keyword>
<protein>
    <submittedName>
        <fullName evidence="4">Phosphoglycerate mutase</fullName>
    </submittedName>
</protein>
<dbReference type="PANTHER" id="PTHR46517">
    <property type="entry name" value="FRUCTOSE-2,6-BISPHOSPHATASE TIGAR"/>
    <property type="match status" value="1"/>
</dbReference>
<feature type="active site" description="Tele-phosphohistidine intermediate" evidence="2">
    <location>
        <position position="8"/>
    </location>
</feature>
<proteinExistence type="predicted"/>
<evidence type="ECO:0000313" key="5">
    <source>
        <dbReference type="Proteomes" id="UP000030403"/>
    </source>
</evidence>
<accession>A0A0A5GE73</accession>
<name>A0A0A5GE73_9BACI</name>
<dbReference type="GO" id="GO:0004331">
    <property type="term" value="F:fructose-2,6-bisphosphate 2-phosphatase activity"/>
    <property type="evidence" value="ECO:0007669"/>
    <property type="project" value="TreeGrafter"/>
</dbReference>
<organism evidence="4 5">
    <name type="scientific">Pontibacillus marinus BH030004 = DSM 16465</name>
    <dbReference type="NCBI Taxonomy" id="1385511"/>
    <lineage>
        <taxon>Bacteria</taxon>
        <taxon>Bacillati</taxon>
        <taxon>Bacillota</taxon>
        <taxon>Bacilli</taxon>
        <taxon>Bacillales</taxon>
        <taxon>Bacillaceae</taxon>
        <taxon>Pontibacillus</taxon>
    </lineage>
</organism>
<dbReference type="Pfam" id="PF00300">
    <property type="entry name" value="His_Phos_1"/>
    <property type="match status" value="1"/>
</dbReference>
<evidence type="ECO:0000256" key="3">
    <source>
        <dbReference type="PIRSR" id="PIRSR613078-2"/>
    </source>
</evidence>
<evidence type="ECO:0000256" key="1">
    <source>
        <dbReference type="ARBA" id="ARBA00022801"/>
    </source>
</evidence>
<gene>
    <name evidence="4" type="ORF">N783_06115</name>
</gene>